<protein>
    <submittedName>
        <fullName evidence="2">Uncharacterized protein</fullName>
    </submittedName>
</protein>
<feature type="chain" id="PRO_5019585658" evidence="1">
    <location>
        <begin position="24"/>
        <end position="66"/>
    </location>
</feature>
<accession>A0A401T275</accession>
<dbReference type="Proteomes" id="UP000287033">
    <property type="component" value="Unassembled WGS sequence"/>
</dbReference>
<proteinExistence type="predicted"/>
<evidence type="ECO:0000256" key="1">
    <source>
        <dbReference type="SAM" id="SignalP"/>
    </source>
</evidence>
<reference evidence="2 3" key="1">
    <citation type="journal article" date="2018" name="Nat. Ecol. Evol.">
        <title>Shark genomes provide insights into elasmobranch evolution and the origin of vertebrates.</title>
        <authorList>
            <person name="Hara Y"/>
            <person name="Yamaguchi K"/>
            <person name="Onimaru K"/>
            <person name="Kadota M"/>
            <person name="Koyanagi M"/>
            <person name="Keeley SD"/>
            <person name="Tatsumi K"/>
            <person name="Tanaka K"/>
            <person name="Motone F"/>
            <person name="Kageyama Y"/>
            <person name="Nozu R"/>
            <person name="Adachi N"/>
            <person name="Nishimura O"/>
            <person name="Nakagawa R"/>
            <person name="Tanegashima C"/>
            <person name="Kiyatake I"/>
            <person name="Matsumoto R"/>
            <person name="Murakumo K"/>
            <person name="Nishida K"/>
            <person name="Terakita A"/>
            <person name="Kuratani S"/>
            <person name="Sato K"/>
            <person name="Hyodo S Kuraku.S."/>
        </authorList>
    </citation>
    <scope>NUCLEOTIDE SEQUENCE [LARGE SCALE GENOMIC DNA]</scope>
</reference>
<evidence type="ECO:0000313" key="2">
    <source>
        <dbReference type="EMBL" id="GCC36762.1"/>
    </source>
</evidence>
<name>A0A401T275_CHIPU</name>
<keyword evidence="3" id="KW-1185">Reference proteome</keyword>
<organism evidence="2 3">
    <name type="scientific">Chiloscyllium punctatum</name>
    <name type="common">Brownbanded bambooshark</name>
    <name type="synonym">Hemiscyllium punctatum</name>
    <dbReference type="NCBI Taxonomy" id="137246"/>
    <lineage>
        <taxon>Eukaryota</taxon>
        <taxon>Metazoa</taxon>
        <taxon>Chordata</taxon>
        <taxon>Craniata</taxon>
        <taxon>Vertebrata</taxon>
        <taxon>Chondrichthyes</taxon>
        <taxon>Elasmobranchii</taxon>
        <taxon>Galeomorphii</taxon>
        <taxon>Galeoidea</taxon>
        <taxon>Orectolobiformes</taxon>
        <taxon>Hemiscylliidae</taxon>
        <taxon>Chiloscyllium</taxon>
    </lineage>
</organism>
<sequence length="66" mass="7166">MSRSCPSMFQLLVVIELEAVSAGGDWRQWQKALSSSRDPRLVPRPGACVEVCNRIYGAGAMVLKSG</sequence>
<gene>
    <name evidence="2" type="ORF">chiPu_0015260</name>
</gene>
<evidence type="ECO:0000313" key="3">
    <source>
        <dbReference type="Proteomes" id="UP000287033"/>
    </source>
</evidence>
<comment type="caution">
    <text evidence="2">The sequence shown here is derived from an EMBL/GenBank/DDBJ whole genome shotgun (WGS) entry which is preliminary data.</text>
</comment>
<dbReference type="AlphaFoldDB" id="A0A401T275"/>
<feature type="signal peptide" evidence="1">
    <location>
        <begin position="1"/>
        <end position="23"/>
    </location>
</feature>
<keyword evidence="1" id="KW-0732">Signal</keyword>
<dbReference type="EMBL" id="BEZZ01000879">
    <property type="protein sequence ID" value="GCC36762.1"/>
    <property type="molecule type" value="Genomic_DNA"/>
</dbReference>